<evidence type="ECO:0000256" key="3">
    <source>
        <dbReference type="ARBA" id="ARBA00022989"/>
    </source>
</evidence>
<evidence type="ECO:0000313" key="7">
    <source>
        <dbReference type="EMBL" id="JAV23795.1"/>
    </source>
</evidence>
<evidence type="ECO:0000256" key="1">
    <source>
        <dbReference type="ARBA" id="ARBA00004141"/>
    </source>
</evidence>
<feature type="domain" description="Sugar phosphate transporter" evidence="6">
    <location>
        <begin position="12"/>
        <end position="299"/>
    </location>
</feature>
<feature type="transmembrane region" description="Helical" evidence="5">
    <location>
        <begin position="188"/>
        <end position="209"/>
    </location>
</feature>
<dbReference type="InterPro" id="IPR004853">
    <property type="entry name" value="Sugar_P_trans_dom"/>
</dbReference>
<feature type="transmembrane region" description="Helical" evidence="5">
    <location>
        <begin position="75"/>
        <end position="99"/>
    </location>
</feature>
<feature type="transmembrane region" description="Helical" evidence="5">
    <location>
        <begin position="105"/>
        <end position="125"/>
    </location>
</feature>
<comment type="subcellular location">
    <subcellularLocation>
        <location evidence="1">Membrane</location>
        <topology evidence="1">Multi-pass membrane protein</topology>
    </subcellularLocation>
</comment>
<accession>A0A1Q3F8A1</accession>
<name>A0A1Q3F8A1_CULTA</name>
<dbReference type="GO" id="GO:0016020">
    <property type="term" value="C:membrane"/>
    <property type="evidence" value="ECO:0007669"/>
    <property type="project" value="UniProtKB-SubCell"/>
</dbReference>
<dbReference type="InterPro" id="IPR037185">
    <property type="entry name" value="EmrE-like"/>
</dbReference>
<feature type="transmembrane region" description="Helical" evidence="5">
    <location>
        <begin position="132"/>
        <end position="150"/>
    </location>
</feature>
<evidence type="ECO:0000256" key="4">
    <source>
        <dbReference type="ARBA" id="ARBA00023136"/>
    </source>
</evidence>
<dbReference type="EMBL" id="GFDL01011250">
    <property type="protein sequence ID" value="JAV23795.1"/>
    <property type="molecule type" value="Transcribed_RNA"/>
</dbReference>
<feature type="transmembrane region" description="Helical" evidence="5">
    <location>
        <begin position="42"/>
        <end position="63"/>
    </location>
</feature>
<sequence>MADRTATRQMLTIGFLCVLWYIVSSSNNVIGKWILSEFPYPMTVTMVQLTSITLYSGPFFNLWGVRKYVDISWRYYFKFIVPLALGKFLASVTSHISIWKVPVSYAHTVKATMPLFTVILSRVIMRERQTKAVYLSLVPIIVGVGIATLTELSFDMIGLVSALLATMGFSLQNIFSKKVLKETGVHHLRLLHILGRLALFMFLPIWFYFDLFSVLKHPAITTGDYRVIALLFTDGVLNWLQNILAFSVLSLVTPLTYAVASASKRIFVIAISLFILGNPVTWMNIFGMLVAIMGVLCYNRAKYFARLPPSRDTILPYSNNNIKYKPLEDSSLLPQTGNGHFAGPGKNGFPMNGSAAAGYFQNGTLNQNGGLSNGLGTTTTTNLLLNNSNSATTTTIAGNKMLFV</sequence>
<evidence type="ECO:0000256" key="2">
    <source>
        <dbReference type="ARBA" id="ARBA00022692"/>
    </source>
</evidence>
<dbReference type="PANTHER" id="PTHR11132">
    <property type="entry name" value="SOLUTE CARRIER FAMILY 35"/>
    <property type="match status" value="1"/>
</dbReference>
<reference evidence="7" key="1">
    <citation type="submission" date="2017-01" db="EMBL/GenBank/DDBJ databases">
        <title>A deep insight into the sialotranscriptome of adult male and female Cluex tarsalis mosquitoes.</title>
        <authorList>
            <person name="Ribeiro J.M."/>
            <person name="Moreira F."/>
            <person name="Bernard K.A."/>
            <person name="Calvo E."/>
        </authorList>
    </citation>
    <scope>NUCLEOTIDE SEQUENCE</scope>
    <source>
        <strain evidence="7">Kern County</strain>
        <tissue evidence="7">Salivary glands</tissue>
    </source>
</reference>
<feature type="transmembrane region" description="Helical" evidence="5">
    <location>
        <begin position="239"/>
        <end position="260"/>
    </location>
</feature>
<dbReference type="InterPro" id="IPR050186">
    <property type="entry name" value="TPT_transporter"/>
</dbReference>
<feature type="transmembrane region" description="Helical" evidence="5">
    <location>
        <begin position="156"/>
        <end position="176"/>
    </location>
</feature>
<dbReference type="Pfam" id="PF03151">
    <property type="entry name" value="TPT"/>
    <property type="match status" value="1"/>
</dbReference>
<feature type="transmembrane region" description="Helical" evidence="5">
    <location>
        <begin position="267"/>
        <end position="296"/>
    </location>
</feature>
<dbReference type="SUPFAM" id="SSF103481">
    <property type="entry name" value="Multidrug resistance efflux transporter EmrE"/>
    <property type="match status" value="2"/>
</dbReference>
<organism evidence="7">
    <name type="scientific">Culex tarsalis</name>
    <name type="common">Encephalitis mosquito</name>
    <dbReference type="NCBI Taxonomy" id="7177"/>
    <lineage>
        <taxon>Eukaryota</taxon>
        <taxon>Metazoa</taxon>
        <taxon>Ecdysozoa</taxon>
        <taxon>Arthropoda</taxon>
        <taxon>Hexapoda</taxon>
        <taxon>Insecta</taxon>
        <taxon>Pterygota</taxon>
        <taxon>Neoptera</taxon>
        <taxon>Endopterygota</taxon>
        <taxon>Diptera</taxon>
        <taxon>Nematocera</taxon>
        <taxon>Culicoidea</taxon>
        <taxon>Culicidae</taxon>
        <taxon>Culicinae</taxon>
        <taxon>Culicini</taxon>
        <taxon>Culex</taxon>
        <taxon>Culex</taxon>
    </lineage>
</organism>
<evidence type="ECO:0000259" key="6">
    <source>
        <dbReference type="Pfam" id="PF03151"/>
    </source>
</evidence>
<protein>
    <submittedName>
        <fullName evidence="7">Putative solute carrier family 35 member e1</fullName>
    </submittedName>
</protein>
<proteinExistence type="predicted"/>
<keyword evidence="2 5" id="KW-0812">Transmembrane</keyword>
<keyword evidence="3 5" id="KW-1133">Transmembrane helix</keyword>
<dbReference type="AlphaFoldDB" id="A0A1Q3F8A1"/>
<keyword evidence="4 5" id="KW-0472">Membrane</keyword>
<evidence type="ECO:0000256" key="5">
    <source>
        <dbReference type="SAM" id="Phobius"/>
    </source>
</evidence>